<sequence length="331" mass="35450">MKILVIGGAGYIGSHACKALAAAGHQPVVFDNLTTGHRDFVRWGPLEVGDIRDREALLRVFEKHRPDLVMHFAALAYVGESVADPAKYYDVNVTGFATLLSAMRESGVDRIVFSSSCATYGVPDTVPIAESSAQAPINPYGYTKLVAEHMLRDYERAYGLSWAALRYFNAAGCDADGEIGESHYPETHAIPLALMSMLGQRGPFDVMGTDYPTPDGSAVRDYIHVTDLASAHVAAAEYLADDGAPVALNLGTGQGTSVLELIAAIERVSGRRMPVNHAPRRAGDPPALYAAPDKARELLGWEPVHSDMDNIISTALNWISAEQAGGAERAA</sequence>
<dbReference type="RefSeq" id="WP_066775548.1">
    <property type="nucleotide sequence ID" value="NZ_BMIP01000002.1"/>
</dbReference>
<evidence type="ECO:0000256" key="6">
    <source>
        <dbReference type="ARBA" id="ARBA00018569"/>
    </source>
</evidence>
<reference evidence="12" key="1">
    <citation type="journal article" date="2014" name="Int. J. Syst. Evol. Microbiol.">
        <title>Complete genome sequence of Corynebacterium casei LMG S-19264T (=DSM 44701T), isolated from a smear-ripened cheese.</title>
        <authorList>
            <consortium name="US DOE Joint Genome Institute (JGI-PGF)"/>
            <person name="Walter F."/>
            <person name="Albersmeier A."/>
            <person name="Kalinowski J."/>
            <person name="Ruckert C."/>
        </authorList>
    </citation>
    <scope>NUCLEOTIDE SEQUENCE</scope>
    <source>
        <strain evidence="12">CGMCC 1.15360</strain>
    </source>
</reference>
<comment type="pathway">
    <text evidence="3 10">Carbohydrate metabolism; galactose metabolism.</text>
</comment>
<name>A0A917DTQ7_9SPHN</name>
<keyword evidence="9 10" id="KW-0119">Carbohydrate metabolism</keyword>
<keyword evidence="7 10" id="KW-0520">NAD</keyword>
<evidence type="ECO:0000256" key="1">
    <source>
        <dbReference type="ARBA" id="ARBA00000083"/>
    </source>
</evidence>
<protein>
    <recommendedName>
        <fullName evidence="6 10">UDP-glucose 4-epimerase</fullName>
        <ecNumber evidence="5 10">5.1.3.2</ecNumber>
    </recommendedName>
</protein>
<comment type="subunit">
    <text evidence="10">Homodimer.</text>
</comment>
<dbReference type="GO" id="GO:0033499">
    <property type="term" value="P:galactose catabolic process via UDP-galactose, Leloir pathway"/>
    <property type="evidence" value="ECO:0007669"/>
    <property type="project" value="TreeGrafter"/>
</dbReference>
<evidence type="ECO:0000256" key="7">
    <source>
        <dbReference type="ARBA" id="ARBA00023027"/>
    </source>
</evidence>
<dbReference type="PANTHER" id="PTHR43725:SF53">
    <property type="entry name" value="UDP-ARABINOSE 4-EPIMERASE 1"/>
    <property type="match status" value="1"/>
</dbReference>
<dbReference type="AlphaFoldDB" id="A0A917DTQ7"/>
<dbReference type="PANTHER" id="PTHR43725">
    <property type="entry name" value="UDP-GLUCOSE 4-EPIMERASE"/>
    <property type="match status" value="1"/>
</dbReference>
<dbReference type="GO" id="GO:0003978">
    <property type="term" value="F:UDP-glucose 4-epimerase activity"/>
    <property type="evidence" value="ECO:0007669"/>
    <property type="project" value="UniProtKB-UniRule"/>
</dbReference>
<dbReference type="Pfam" id="PF01370">
    <property type="entry name" value="Epimerase"/>
    <property type="match status" value="1"/>
</dbReference>
<keyword evidence="8 10" id="KW-0413">Isomerase</keyword>
<dbReference type="Proteomes" id="UP000612349">
    <property type="component" value="Unassembled WGS sequence"/>
</dbReference>
<evidence type="ECO:0000256" key="2">
    <source>
        <dbReference type="ARBA" id="ARBA00001911"/>
    </source>
</evidence>
<proteinExistence type="inferred from homology"/>
<reference evidence="12" key="2">
    <citation type="submission" date="2020-09" db="EMBL/GenBank/DDBJ databases">
        <authorList>
            <person name="Sun Q."/>
            <person name="Zhou Y."/>
        </authorList>
    </citation>
    <scope>NUCLEOTIDE SEQUENCE</scope>
    <source>
        <strain evidence="12">CGMCC 1.15360</strain>
    </source>
</reference>
<dbReference type="EC" id="5.1.3.2" evidence="5 10"/>
<evidence type="ECO:0000256" key="3">
    <source>
        <dbReference type="ARBA" id="ARBA00004947"/>
    </source>
</evidence>
<feature type="domain" description="NAD-dependent epimerase/dehydratase" evidence="11">
    <location>
        <begin position="3"/>
        <end position="251"/>
    </location>
</feature>
<dbReference type="InterPro" id="IPR036291">
    <property type="entry name" value="NAD(P)-bd_dom_sf"/>
</dbReference>
<dbReference type="SUPFAM" id="SSF51735">
    <property type="entry name" value="NAD(P)-binding Rossmann-fold domains"/>
    <property type="match status" value="1"/>
</dbReference>
<accession>A0A917DTQ7</accession>
<keyword evidence="13" id="KW-1185">Reference proteome</keyword>
<organism evidence="12 13">
    <name type="scientific">Croceicoccus mobilis</name>
    <dbReference type="NCBI Taxonomy" id="1703339"/>
    <lineage>
        <taxon>Bacteria</taxon>
        <taxon>Pseudomonadati</taxon>
        <taxon>Pseudomonadota</taxon>
        <taxon>Alphaproteobacteria</taxon>
        <taxon>Sphingomonadales</taxon>
        <taxon>Erythrobacteraceae</taxon>
        <taxon>Croceicoccus</taxon>
    </lineage>
</organism>
<dbReference type="InterPro" id="IPR005886">
    <property type="entry name" value="UDP_G4E"/>
</dbReference>
<evidence type="ECO:0000256" key="4">
    <source>
        <dbReference type="ARBA" id="ARBA00007637"/>
    </source>
</evidence>
<evidence type="ECO:0000256" key="10">
    <source>
        <dbReference type="RuleBase" id="RU366046"/>
    </source>
</evidence>
<evidence type="ECO:0000256" key="9">
    <source>
        <dbReference type="ARBA" id="ARBA00023277"/>
    </source>
</evidence>
<evidence type="ECO:0000313" key="12">
    <source>
        <dbReference type="EMBL" id="GGD65795.1"/>
    </source>
</evidence>
<dbReference type="OrthoDB" id="9801785at2"/>
<dbReference type="Gene3D" id="3.40.50.720">
    <property type="entry name" value="NAD(P)-binding Rossmann-like Domain"/>
    <property type="match status" value="1"/>
</dbReference>
<evidence type="ECO:0000256" key="8">
    <source>
        <dbReference type="ARBA" id="ARBA00023235"/>
    </source>
</evidence>
<evidence type="ECO:0000256" key="5">
    <source>
        <dbReference type="ARBA" id="ARBA00013189"/>
    </source>
</evidence>
<evidence type="ECO:0000313" key="13">
    <source>
        <dbReference type="Proteomes" id="UP000612349"/>
    </source>
</evidence>
<gene>
    <name evidence="12" type="primary">galE/exoB</name>
    <name evidence="12" type="ORF">GCM10010990_14100</name>
</gene>
<dbReference type="EMBL" id="BMIP01000002">
    <property type="protein sequence ID" value="GGD65795.1"/>
    <property type="molecule type" value="Genomic_DNA"/>
</dbReference>
<comment type="caution">
    <text evidence="12">The sequence shown here is derived from an EMBL/GenBank/DDBJ whole genome shotgun (WGS) entry which is preliminary data.</text>
</comment>
<dbReference type="CDD" id="cd05247">
    <property type="entry name" value="UDP_G4E_1_SDR_e"/>
    <property type="match status" value="1"/>
</dbReference>
<comment type="catalytic activity">
    <reaction evidence="1 10">
        <text>UDP-alpha-D-glucose = UDP-alpha-D-galactose</text>
        <dbReference type="Rhea" id="RHEA:22168"/>
        <dbReference type="ChEBI" id="CHEBI:58885"/>
        <dbReference type="ChEBI" id="CHEBI:66914"/>
        <dbReference type="EC" id="5.1.3.2"/>
    </reaction>
</comment>
<dbReference type="NCBIfam" id="TIGR01179">
    <property type="entry name" value="galE"/>
    <property type="match status" value="1"/>
</dbReference>
<dbReference type="Gene3D" id="3.90.25.10">
    <property type="entry name" value="UDP-galactose 4-epimerase, domain 1"/>
    <property type="match status" value="1"/>
</dbReference>
<evidence type="ECO:0000259" key="11">
    <source>
        <dbReference type="Pfam" id="PF01370"/>
    </source>
</evidence>
<comment type="similarity">
    <text evidence="4 10">Belongs to the NAD(P)-dependent epimerase/dehydratase family.</text>
</comment>
<dbReference type="InterPro" id="IPR001509">
    <property type="entry name" value="Epimerase_deHydtase"/>
</dbReference>
<comment type="cofactor">
    <cofactor evidence="2 10">
        <name>NAD(+)</name>
        <dbReference type="ChEBI" id="CHEBI:57540"/>
    </cofactor>
</comment>